<proteinExistence type="predicted"/>
<dbReference type="EMBL" id="BAUU01000008">
    <property type="protein sequence ID" value="GAE30041.1"/>
    <property type="molecule type" value="Genomic_DNA"/>
</dbReference>
<feature type="transmembrane region" description="Helical" evidence="10">
    <location>
        <begin position="263"/>
        <end position="281"/>
    </location>
</feature>
<comment type="subcellular location">
    <subcellularLocation>
        <location evidence="1">Cell membrane</location>
        <topology evidence="1">Multi-pass membrane protein</topology>
    </subcellularLocation>
</comment>
<dbReference type="InterPro" id="IPR039421">
    <property type="entry name" value="Type_1_exporter"/>
</dbReference>
<evidence type="ECO:0000256" key="4">
    <source>
        <dbReference type="ARBA" id="ARBA00022692"/>
    </source>
</evidence>
<evidence type="ECO:0000256" key="10">
    <source>
        <dbReference type="SAM" id="Phobius"/>
    </source>
</evidence>
<dbReference type="OrthoDB" id="9770415at2"/>
<keyword evidence="8 10" id="KW-1133">Transmembrane helix</keyword>
<protein>
    <submittedName>
        <fullName evidence="13">Lipid A export ATP-binding/permease protein MsbA</fullName>
    </submittedName>
</protein>
<dbReference type="GO" id="GO:0005524">
    <property type="term" value="F:ATP binding"/>
    <property type="evidence" value="ECO:0007669"/>
    <property type="project" value="UniProtKB-KW"/>
</dbReference>
<evidence type="ECO:0000313" key="14">
    <source>
        <dbReference type="Proteomes" id="UP000018895"/>
    </source>
</evidence>
<evidence type="ECO:0000256" key="1">
    <source>
        <dbReference type="ARBA" id="ARBA00004651"/>
    </source>
</evidence>
<evidence type="ECO:0000259" key="12">
    <source>
        <dbReference type="PROSITE" id="PS50929"/>
    </source>
</evidence>
<dbReference type="PANTHER" id="PTHR24221:SF654">
    <property type="entry name" value="ATP-BINDING CASSETTE SUB-FAMILY B MEMBER 6"/>
    <property type="match status" value="1"/>
</dbReference>
<accession>W4QDA5</accession>
<keyword evidence="6" id="KW-0378">Hydrolase</keyword>
<dbReference type="STRING" id="1236971.JCM9152_1436"/>
<dbReference type="Gene3D" id="1.20.1560.10">
    <property type="entry name" value="ABC transporter type 1, transmembrane domain"/>
    <property type="match status" value="1"/>
</dbReference>
<dbReference type="Pfam" id="PF00005">
    <property type="entry name" value="ABC_tran"/>
    <property type="match status" value="1"/>
</dbReference>
<keyword evidence="2" id="KW-0813">Transport</keyword>
<name>W4QDA5_9BACI</name>
<feature type="domain" description="ABC transmembrane type-1" evidence="12">
    <location>
        <begin position="25"/>
        <end position="317"/>
    </location>
</feature>
<keyword evidence="3" id="KW-1003">Cell membrane</keyword>
<keyword evidence="14" id="KW-1185">Reference proteome</keyword>
<dbReference type="Proteomes" id="UP000018895">
    <property type="component" value="Unassembled WGS sequence"/>
</dbReference>
<dbReference type="SMART" id="SM00382">
    <property type="entry name" value="AAA"/>
    <property type="match status" value="1"/>
</dbReference>
<evidence type="ECO:0000256" key="2">
    <source>
        <dbReference type="ARBA" id="ARBA00022448"/>
    </source>
</evidence>
<dbReference type="InterPro" id="IPR017871">
    <property type="entry name" value="ABC_transporter-like_CS"/>
</dbReference>
<dbReference type="PANTHER" id="PTHR24221">
    <property type="entry name" value="ATP-BINDING CASSETTE SUB-FAMILY B"/>
    <property type="match status" value="1"/>
</dbReference>
<keyword evidence="5" id="KW-0547">Nucleotide-binding</keyword>
<dbReference type="PROSITE" id="PS00211">
    <property type="entry name" value="ABC_TRANSPORTER_1"/>
    <property type="match status" value="1"/>
</dbReference>
<dbReference type="PROSITE" id="PS50929">
    <property type="entry name" value="ABC_TM1F"/>
    <property type="match status" value="1"/>
</dbReference>
<feature type="domain" description="ABC transporter" evidence="11">
    <location>
        <begin position="353"/>
        <end position="593"/>
    </location>
</feature>
<sequence length="600" mass="68353">MNSIIYFLKQIHSYSGKGLYVNLMAMSCISLLEGIGILLLIPMISMSGILPLQGEVARIAFLFEPFQQIPSAIGLPIILLLFVMIIIAQNVLQRYITIKNTEMTNGFYRYLRFETYRQILQAKWAFFVKKRKSDLINILTNEITKVGAGTFTFLQFVSSFIFTMIQISIAFWLSPTITGFVLLSGLVLLFFSRKFLSNSMRLGSRNHELSKAYLAGITDQINGIKDIKSNTLEINRLRWYDSVTKKMKEEQVNYTKLQATSQMYYKIASACLMAMFIFFSINLFHSQGGQLLLVIVIFSRLWPRVTDIQASMEQIANTVPAFEVVKAIQHECEEWKEFHKFDKGNQLNVHNHIECKNVYFSYHDEVESESNTYALHNISVRIPANKMTAVVGHSGAGKSTLIDLFMGLNKPQKGQVLVDGLPLTEKRLMDLRQSISYVPQDPFLFNETIRENLMLVAPHATEQEMWEALQFSMAADFVKMLPNQLDTLIGDRGMKLSGGERQRLVLARAILRKPTILILDEATSALDSENEKKVQEALRHLQGSMTIIVIAHRLSTIRDADQVIVLEHGQIIQSGEYVELAEEEKGVFRHLLQDQKQAIP</sequence>
<comment type="caution">
    <text evidence="13">The sequence shown here is derived from an EMBL/GenBank/DDBJ whole genome shotgun (WGS) entry which is preliminary data.</text>
</comment>
<feature type="transmembrane region" description="Helical" evidence="10">
    <location>
        <begin position="146"/>
        <end position="165"/>
    </location>
</feature>
<dbReference type="FunFam" id="3.40.50.300:FF:000299">
    <property type="entry name" value="ABC transporter ATP-binding protein/permease"/>
    <property type="match status" value="1"/>
</dbReference>
<dbReference type="PROSITE" id="PS50893">
    <property type="entry name" value="ABC_TRANSPORTER_2"/>
    <property type="match status" value="1"/>
</dbReference>
<organism evidence="13 14">
    <name type="scientific">Halalkalibacter hemicellulosilyticusJCM 9152</name>
    <dbReference type="NCBI Taxonomy" id="1236971"/>
    <lineage>
        <taxon>Bacteria</taxon>
        <taxon>Bacillati</taxon>
        <taxon>Bacillota</taxon>
        <taxon>Bacilli</taxon>
        <taxon>Bacillales</taxon>
        <taxon>Bacillaceae</taxon>
        <taxon>Halalkalibacter</taxon>
    </lineage>
</organism>
<feature type="transmembrane region" description="Helical" evidence="10">
    <location>
        <begin position="69"/>
        <end position="92"/>
    </location>
</feature>
<keyword evidence="9 10" id="KW-0472">Membrane</keyword>
<dbReference type="RefSeq" id="WP_035342270.1">
    <property type="nucleotide sequence ID" value="NZ_BAUU01000008.1"/>
</dbReference>
<dbReference type="GO" id="GO:0034040">
    <property type="term" value="F:ATPase-coupled lipid transmembrane transporter activity"/>
    <property type="evidence" value="ECO:0007669"/>
    <property type="project" value="TreeGrafter"/>
</dbReference>
<keyword evidence="6" id="KW-0788">Thiol protease</keyword>
<dbReference type="InterPro" id="IPR003439">
    <property type="entry name" value="ABC_transporter-like_ATP-bd"/>
</dbReference>
<dbReference type="InterPro" id="IPR011527">
    <property type="entry name" value="ABC1_TM_dom"/>
</dbReference>
<keyword evidence="4 10" id="KW-0812">Transmembrane</keyword>
<feature type="transmembrane region" description="Helical" evidence="10">
    <location>
        <begin position="171"/>
        <end position="191"/>
    </location>
</feature>
<keyword evidence="6" id="KW-0645">Protease</keyword>
<dbReference type="AlphaFoldDB" id="W4QDA5"/>
<dbReference type="Gene3D" id="3.40.50.300">
    <property type="entry name" value="P-loop containing nucleotide triphosphate hydrolases"/>
    <property type="match status" value="1"/>
</dbReference>
<feature type="transmembrane region" description="Helical" evidence="10">
    <location>
        <begin position="21"/>
        <end position="49"/>
    </location>
</feature>
<dbReference type="InterPro" id="IPR036640">
    <property type="entry name" value="ABC1_TM_sf"/>
</dbReference>
<evidence type="ECO:0000313" key="13">
    <source>
        <dbReference type="EMBL" id="GAE30041.1"/>
    </source>
</evidence>
<evidence type="ECO:0000256" key="7">
    <source>
        <dbReference type="ARBA" id="ARBA00022840"/>
    </source>
</evidence>
<dbReference type="InterPro" id="IPR027417">
    <property type="entry name" value="P-loop_NTPase"/>
</dbReference>
<evidence type="ECO:0000259" key="11">
    <source>
        <dbReference type="PROSITE" id="PS50893"/>
    </source>
</evidence>
<gene>
    <name evidence="13" type="ORF">JCM9152_1436</name>
</gene>
<evidence type="ECO:0000256" key="6">
    <source>
        <dbReference type="ARBA" id="ARBA00022807"/>
    </source>
</evidence>
<evidence type="ECO:0000256" key="9">
    <source>
        <dbReference type="ARBA" id="ARBA00023136"/>
    </source>
</evidence>
<dbReference type="SUPFAM" id="SSF90123">
    <property type="entry name" value="ABC transporter transmembrane region"/>
    <property type="match status" value="1"/>
</dbReference>
<dbReference type="GO" id="GO:0016887">
    <property type="term" value="F:ATP hydrolysis activity"/>
    <property type="evidence" value="ECO:0007669"/>
    <property type="project" value="InterPro"/>
</dbReference>
<dbReference type="GO" id="GO:0008234">
    <property type="term" value="F:cysteine-type peptidase activity"/>
    <property type="evidence" value="ECO:0007669"/>
    <property type="project" value="UniProtKB-KW"/>
</dbReference>
<evidence type="ECO:0000256" key="5">
    <source>
        <dbReference type="ARBA" id="ARBA00022741"/>
    </source>
</evidence>
<keyword evidence="7 13" id="KW-0067">ATP-binding</keyword>
<evidence type="ECO:0000256" key="8">
    <source>
        <dbReference type="ARBA" id="ARBA00022989"/>
    </source>
</evidence>
<dbReference type="GO" id="GO:0140359">
    <property type="term" value="F:ABC-type transporter activity"/>
    <property type="evidence" value="ECO:0007669"/>
    <property type="project" value="InterPro"/>
</dbReference>
<evidence type="ECO:0000256" key="3">
    <source>
        <dbReference type="ARBA" id="ARBA00022475"/>
    </source>
</evidence>
<reference evidence="13" key="1">
    <citation type="journal article" date="2014" name="Genome Announc.">
        <title>Draft Genome Sequences of Three Alkaliphilic Bacillus Strains, Bacillus wakoensis JCM 9140T, Bacillus akibai JCM 9157T, and Bacillus hemicellulosilyticus JCM 9152T.</title>
        <authorList>
            <person name="Yuki M."/>
            <person name="Oshima K."/>
            <person name="Suda W."/>
            <person name="Oshida Y."/>
            <person name="Kitamura K."/>
            <person name="Iida T."/>
            <person name="Hattori M."/>
            <person name="Ohkuma M."/>
        </authorList>
    </citation>
    <scope>NUCLEOTIDE SEQUENCE [LARGE SCALE GENOMIC DNA]</scope>
    <source>
        <strain evidence="13">JCM 9152</strain>
    </source>
</reference>
<dbReference type="Pfam" id="PF00664">
    <property type="entry name" value="ABC_membrane"/>
    <property type="match status" value="1"/>
</dbReference>
<dbReference type="InterPro" id="IPR003593">
    <property type="entry name" value="AAA+_ATPase"/>
</dbReference>
<dbReference type="SUPFAM" id="SSF52540">
    <property type="entry name" value="P-loop containing nucleoside triphosphate hydrolases"/>
    <property type="match status" value="1"/>
</dbReference>
<dbReference type="GO" id="GO:0005886">
    <property type="term" value="C:plasma membrane"/>
    <property type="evidence" value="ECO:0007669"/>
    <property type="project" value="UniProtKB-SubCell"/>
</dbReference>